<evidence type="ECO:0000313" key="10">
    <source>
        <dbReference type="Proteomes" id="UP000807342"/>
    </source>
</evidence>
<evidence type="ECO:0000256" key="8">
    <source>
        <dbReference type="RuleBase" id="RU000461"/>
    </source>
</evidence>
<accession>A0A9P5XK72</accession>
<dbReference type="InterPro" id="IPR017972">
    <property type="entry name" value="Cyt_P450_CS"/>
</dbReference>
<dbReference type="GO" id="GO:0004497">
    <property type="term" value="F:monooxygenase activity"/>
    <property type="evidence" value="ECO:0007669"/>
    <property type="project" value="UniProtKB-KW"/>
</dbReference>
<dbReference type="CDD" id="cd11041">
    <property type="entry name" value="CYP503A1-like"/>
    <property type="match status" value="1"/>
</dbReference>
<dbReference type="InterPro" id="IPR036396">
    <property type="entry name" value="Cyt_P450_sf"/>
</dbReference>
<dbReference type="EMBL" id="MU151072">
    <property type="protein sequence ID" value="KAF9452383.1"/>
    <property type="molecule type" value="Genomic_DNA"/>
</dbReference>
<evidence type="ECO:0000256" key="4">
    <source>
        <dbReference type="ARBA" id="ARBA00023002"/>
    </source>
</evidence>
<dbReference type="GO" id="GO:0020037">
    <property type="term" value="F:heme binding"/>
    <property type="evidence" value="ECO:0007669"/>
    <property type="project" value="InterPro"/>
</dbReference>
<dbReference type="InterPro" id="IPR001128">
    <property type="entry name" value="Cyt_P450"/>
</dbReference>
<evidence type="ECO:0000256" key="7">
    <source>
        <dbReference type="PIRSR" id="PIRSR602401-1"/>
    </source>
</evidence>
<gene>
    <name evidence="9" type="ORF">P691DRAFT_722151</name>
</gene>
<comment type="cofactor">
    <cofactor evidence="1 7">
        <name>heme</name>
        <dbReference type="ChEBI" id="CHEBI:30413"/>
    </cofactor>
</comment>
<dbReference type="AlphaFoldDB" id="A0A9P5XK72"/>
<dbReference type="PROSITE" id="PS00086">
    <property type="entry name" value="CYTOCHROME_P450"/>
    <property type="match status" value="1"/>
</dbReference>
<evidence type="ECO:0000256" key="3">
    <source>
        <dbReference type="ARBA" id="ARBA00022723"/>
    </source>
</evidence>
<proteinExistence type="inferred from homology"/>
<dbReference type="SUPFAM" id="SSF48264">
    <property type="entry name" value="Cytochrome P450"/>
    <property type="match status" value="1"/>
</dbReference>
<evidence type="ECO:0000256" key="2">
    <source>
        <dbReference type="ARBA" id="ARBA00010617"/>
    </source>
</evidence>
<dbReference type="Pfam" id="PF00067">
    <property type="entry name" value="p450"/>
    <property type="match status" value="1"/>
</dbReference>
<dbReference type="PANTHER" id="PTHR46206:SF1">
    <property type="entry name" value="P450, PUTATIVE (EUROFUNG)-RELATED"/>
    <property type="match status" value="1"/>
</dbReference>
<comment type="caution">
    <text evidence="9">The sequence shown here is derived from an EMBL/GenBank/DDBJ whole genome shotgun (WGS) entry which is preliminary data.</text>
</comment>
<keyword evidence="3 7" id="KW-0479">Metal-binding</keyword>
<dbReference type="Gene3D" id="1.10.630.10">
    <property type="entry name" value="Cytochrome P450"/>
    <property type="match status" value="1"/>
</dbReference>
<protein>
    <submittedName>
        <fullName evidence="9">Cytochrome P450</fullName>
    </submittedName>
</protein>
<dbReference type="PANTHER" id="PTHR46206">
    <property type="entry name" value="CYTOCHROME P450"/>
    <property type="match status" value="1"/>
</dbReference>
<feature type="binding site" description="axial binding residue" evidence="7">
    <location>
        <position position="339"/>
    </location>
    <ligand>
        <name>heme</name>
        <dbReference type="ChEBI" id="CHEBI:30413"/>
    </ligand>
    <ligandPart>
        <name>Fe</name>
        <dbReference type="ChEBI" id="CHEBI:18248"/>
    </ligandPart>
</feature>
<comment type="similarity">
    <text evidence="2 8">Belongs to the cytochrome P450 family.</text>
</comment>
<keyword evidence="6 8" id="KW-0503">Monooxygenase</keyword>
<dbReference type="GO" id="GO:0016705">
    <property type="term" value="F:oxidoreductase activity, acting on paired donors, with incorporation or reduction of molecular oxygen"/>
    <property type="evidence" value="ECO:0007669"/>
    <property type="project" value="InterPro"/>
</dbReference>
<keyword evidence="4 8" id="KW-0560">Oxidoreductase</keyword>
<dbReference type="Proteomes" id="UP000807342">
    <property type="component" value="Unassembled WGS sequence"/>
</dbReference>
<dbReference type="PRINTS" id="PR00463">
    <property type="entry name" value="EP450I"/>
</dbReference>
<keyword evidence="10" id="KW-1185">Reference proteome</keyword>
<evidence type="ECO:0000256" key="5">
    <source>
        <dbReference type="ARBA" id="ARBA00023004"/>
    </source>
</evidence>
<keyword evidence="5 7" id="KW-0408">Iron</keyword>
<sequence length="402" mass="45436">MTVDDDLQLPYTMDEHQLRNPYQASVLRTDVNRALPSYIPEMLEESILAIEDAFRPLELANGQYEVPTFGTMTQLIARISNRVVFGLGLCRNDDFLHAIVRFAETLPMMAPFIKWTPKQLRPITHFILSNILGGKKEALRYILPYLQDHLNNRRPLSEATTLVAEHLAKSAPPQETLLGLATRLLNINFGSIHTSSIFITQTLFEIALLSPASVDSIRKEVQEALDSEGGWTKGALLKFKKIDSALREVGRVYGLMFFGLPRYTMVNFDLGNGQFVPPGYKVAIDMRAVHFNPHVYPDPERCDLFRFSKMRENEGTESKYGFATVDSNYLPFGAGEHACAGRFFAAMELKMMLAHLLLNFDISYPEGMNTRPKNAFFDGAIIPNPKAKLLFKARASHLKHTY</sequence>
<evidence type="ECO:0000313" key="9">
    <source>
        <dbReference type="EMBL" id="KAF9452383.1"/>
    </source>
</evidence>
<dbReference type="GO" id="GO:0005506">
    <property type="term" value="F:iron ion binding"/>
    <property type="evidence" value="ECO:0007669"/>
    <property type="project" value="InterPro"/>
</dbReference>
<evidence type="ECO:0000256" key="1">
    <source>
        <dbReference type="ARBA" id="ARBA00001971"/>
    </source>
</evidence>
<dbReference type="OrthoDB" id="1844152at2759"/>
<name>A0A9P5XK72_9AGAR</name>
<dbReference type="InterPro" id="IPR002401">
    <property type="entry name" value="Cyt_P450_E_grp-I"/>
</dbReference>
<evidence type="ECO:0000256" key="6">
    <source>
        <dbReference type="ARBA" id="ARBA00023033"/>
    </source>
</evidence>
<organism evidence="9 10">
    <name type="scientific">Macrolepiota fuliginosa MF-IS2</name>
    <dbReference type="NCBI Taxonomy" id="1400762"/>
    <lineage>
        <taxon>Eukaryota</taxon>
        <taxon>Fungi</taxon>
        <taxon>Dikarya</taxon>
        <taxon>Basidiomycota</taxon>
        <taxon>Agaricomycotina</taxon>
        <taxon>Agaricomycetes</taxon>
        <taxon>Agaricomycetidae</taxon>
        <taxon>Agaricales</taxon>
        <taxon>Agaricineae</taxon>
        <taxon>Agaricaceae</taxon>
        <taxon>Macrolepiota</taxon>
    </lineage>
</organism>
<keyword evidence="7 8" id="KW-0349">Heme</keyword>
<reference evidence="9" key="1">
    <citation type="submission" date="2020-11" db="EMBL/GenBank/DDBJ databases">
        <authorList>
            <consortium name="DOE Joint Genome Institute"/>
            <person name="Ahrendt S."/>
            <person name="Riley R."/>
            <person name="Andreopoulos W."/>
            <person name="Labutti K."/>
            <person name="Pangilinan J."/>
            <person name="Ruiz-Duenas F.J."/>
            <person name="Barrasa J.M."/>
            <person name="Sanchez-Garcia M."/>
            <person name="Camarero S."/>
            <person name="Miyauchi S."/>
            <person name="Serrano A."/>
            <person name="Linde D."/>
            <person name="Babiker R."/>
            <person name="Drula E."/>
            <person name="Ayuso-Fernandez I."/>
            <person name="Pacheco R."/>
            <person name="Padilla G."/>
            <person name="Ferreira P."/>
            <person name="Barriuso J."/>
            <person name="Kellner H."/>
            <person name="Castanera R."/>
            <person name="Alfaro M."/>
            <person name="Ramirez L."/>
            <person name="Pisabarro A.G."/>
            <person name="Kuo A."/>
            <person name="Tritt A."/>
            <person name="Lipzen A."/>
            <person name="He G."/>
            <person name="Yan M."/>
            <person name="Ng V."/>
            <person name="Cullen D."/>
            <person name="Martin F."/>
            <person name="Rosso M.-N."/>
            <person name="Henrissat B."/>
            <person name="Hibbett D."/>
            <person name="Martinez A.T."/>
            <person name="Grigoriev I.V."/>
        </authorList>
    </citation>
    <scope>NUCLEOTIDE SEQUENCE</scope>
    <source>
        <strain evidence="9">MF-IS2</strain>
    </source>
</reference>